<evidence type="ECO:0000259" key="7">
    <source>
        <dbReference type="PROSITE" id="PS50850"/>
    </source>
</evidence>
<protein>
    <submittedName>
        <fullName evidence="8">MFS transporter</fullName>
    </submittedName>
</protein>
<feature type="transmembrane region" description="Helical" evidence="6">
    <location>
        <begin position="85"/>
        <end position="102"/>
    </location>
</feature>
<keyword evidence="2" id="KW-0813">Transport</keyword>
<sequence>MKNRSITTPQTITGKKVLLVLGIIFVAFNLRPAITSVGPLIGLIREDLGISNGVAGFITTLPLIAFALLSLLAPGFARRWGSERAVFLGLLILIIGITARSTGAITGVFLGTALAGIGIAVGNVLLPGIVKQKFPGKVGLMTSVYTTSMSIFAALASGLSIPLAQRLHWGWKNSLAFWAFFTVLAILIWIPQLRNQNKPASIQASQPEADTGALWRSPLAWQVTLFMGLQSFLFYCTVAWLPEILQNRGMNEGEAGWMLSIMQLIGLPVTFLTPVLADRLANQKGIAVLIGVIQFLGTLGLFFHSFAILVASVVMIGISLGGYISLALSLLGLRTRNAIQAARLSGMAQSVGYAFAAVGPSLMGFLFDHLHTWIPSLVIWLIITICLIFIGIGAGRDEYVSFEKKA</sequence>
<keyword evidence="9" id="KW-1185">Reference proteome</keyword>
<reference evidence="8 9" key="1">
    <citation type="submission" date="2020-07" db="EMBL/GenBank/DDBJ databases">
        <authorList>
            <person name="Feng H."/>
        </authorList>
    </citation>
    <scope>NUCLEOTIDE SEQUENCE [LARGE SCALE GENOMIC DNA]</scope>
    <source>
        <strain evidence="9">s-10</strain>
    </source>
</reference>
<dbReference type="GO" id="GO:0022857">
    <property type="term" value="F:transmembrane transporter activity"/>
    <property type="evidence" value="ECO:0007669"/>
    <property type="project" value="InterPro"/>
</dbReference>
<feature type="transmembrane region" description="Helical" evidence="6">
    <location>
        <begin position="214"/>
        <end position="235"/>
    </location>
</feature>
<comment type="subcellular location">
    <subcellularLocation>
        <location evidence="1">Cell membrane</location>
        <topology evidence="1">Multi-pass membrane protein</topology>
    </subcellularLocation>
</comment>
<dbReference type="InterPro" id="IPR052524">
    <property type="entry name" value="MFS_Cyanate_Porter"/>
</dbReference>
<evidence type="ECO:0000256" key="2">
    <source>
        <dbReference type="ARBA" id="ARBA00022448"/>
    </source>
</evidence>
<feature type="transmembrane region" description="Helical" evidence="6">
    <location>
        <begin position="108"/>
        <end position="126"/>
    </location>
</feature>
<feature type="transmembrane region" description="Helical" evidence="6">
    <location>
        <begin position="309"/>
        <end position="332"/>
    </location>
</feature>
<evidence type="ECO:0000256" key="6">
    <source>
        <dbReference type="SAM" id="Phobius"/>
    </source>
</evidence>
<feature type="transmembrane region" description="Helical" evidence="6">
    <location>
        <begin position="49"/>
        <end position="73"/>
    </location>
</feature>
<feature type="transmembrane region" description="Helical" evidence="6">
    <location>
        <begin position="138"/>
        <end position="163"/>
    </location>
</feature>
<accession>A0A7W1WQK8</accession>
<dbReference type="Proteomes" id="UP000535491">
    <property type="component" value="Unassembled WGS sequence"/>
</dbReference>
<dbReference type="PANTHER" id="PTHR23523">
    <property type="match status" value="1"/>
</dbReference>
<name>A0A7W1WQK8_9BACL</name>
<feature type="transmembrane region" description="Helical" evidence="6">
    <location>
        <begin position="255"/>
        <end position="273"/>
    </location>
</feature>
<dbReference type="PANTHER" id="PTHR23523:SF2">
    <property type="entry name" value="2-NITROIMIDAZOLE TRANSPORTER"/>
    <property type="match status" value="1"/>
</dbReference>
<feature type="domain" description="Major facilitator superfamily (MFS) profile" evidence="7">
    <location>
        <begin position="17"/>
        <end position="406"/>
    </location>
</feature>
<organism evidence="8 9">
    <name type="scientific">Paenactinomyces guangxiensis</name>
    <dbReference type="NCBI Taxonomy" id="1490290"/>
    <lineage>
        <taxon>Bacteria</taxon>
        <taxon>Bacillati</taxon>
        <taxon>Bacillota</taxon>
        <taxon>Bacilli</taxon>
        <taxon>Bacillales</taxon>
        <taxon>Thermoactinomycetaceae</taxon>
        <taxon>Paenactinomyces</taxon>
    </lineage>
</organism>
<evidence type="ECO:0000256" key="4">
    <source>
        <dbReference type="ARBA" id="ARBA00022989"/>
    </source>
</evidence>
<dbReference type="InterPro" id="IPR004747">
    <property type="entry name" value="CynX-like"/>
</dbReference>
<keyword evidence="4 6" id="KW-1133">Transmembrane helix</keyword>
<dbReference type="Pfam" id="PF07690">
    <property type="entry name" value="MFS_1"/>
    <property type="match status" value="1"/>
</dbReference>
<keyword evidence="5 6" id="KW-0472">Membrane</keyword>
<feature type="transmembrane region" description="Helical" evidence="6">
    <location>
        <begin position="175"/>
        <end position="193"/>
    </location>
</feature>
<gene>
    <name evidence="8" type="ORF">H1191_08085</name>
</gene>
<feature type="transmembrane region" description="Helical" evidence="6">
    <location>
        <begin position="344"/>
        <end position="367"/>
    </location>
</feature>
<dbReference type="InterPro" id="IPR011701">
    <property type="entry name" value="MFS"/>
</dbReference>
<dbReference type="InterPro" id="IPR036259">
    <property type="entry name" value="MFS_trans_sf"/>
</dbReference>
<proteinExistence type="predicted"/>
<dbReference type="CDD" id="cd17339">
    <property type="entry name" value="MFS_NIMT_CynX_like"/>
    <property type="match status" value="1"/>
</dbReference>
<dbReference type="GO" id="GO:0005886">
    <property type="term" value="C:plasma membrane"/>
    <property type="evidence" value="ECO:0007669"/>
    <property type="project" value="UniProtKB-SubCell"/>
</dbReference>
<feature type="transmembrane region" description="Helical" evidence="6">
    <location>
        <begin position="285"/>
        <end position="303"/>
    </location>
</feature>
<evidence type="ECO:0000256" key="5">
    <source>
        <dbReference type="ARBA" id="ARBA00023136"/>
    </source>
</evidence>
<dbReference type="SUPFAM" id="SSF103473">
    <property type="entry name" value="MFS general substrate transporter"/>
    <property type="match status" value="1"/>
</dbReference>
<dbReference type="EMBL" id="JACEIQ010000006">
    <property type="protein sequence ID" value="MBA4494262.1"/>
    <property type="molecule type" value="Genomic_DNA"/>
</dbReference>
<evidence type="ECO:0000313" key="9">
    <source>
        <dbReference type="Proteomes" id="UP000535491"/>
    </source>
</evidence>
<dbReference type="AlphaFoldDB" id="A0A7W1WQK8"/>
<evidence type="ECO:0000256" key="3">
    <source>
        <dbReference type="ARBA" id="ARBA00022692"/>
    </source>
</evidence>
<dbReference type="InterPro" id="IPR020846">
    <property type="entry name" value="MFS_dom"/>
</dbReference>
<evidence type="ECO:0000313" key="8">
    <source>
        <dbReference type="EMBL" id="MBA4494262.1"/>
    </source>
</evidence>
<evidence type="ECO:0000256" key="1">
    <source>
        <dbReference type="ARBA" id="ARBA00004651"/>
    </source>
</evidence>
<dbReference type="Gene3D" id="1.20.1250.20">
    <property type="entry name" value="MFS general substrate transporter like domains"/>
    <property type="match status" value="1"/>
</dbReference>
<keyword evidence="3 6" id="KW-0812">Transmembrane</keyword>
<dbReference type="PROSITE" id="PS50850">
    <property type="entry name" value="MFS"/>
    <property type="match status" value="1"/>
</dbReference>
<feature type="transmembrane region" description="Helical" evidence="6">
    <location>
        <begin position="373"/>
        <end position="395"/>
    </location>
</feature>
<comment type="caution">
    <text evidence="8">The sequence shown here is derived from an EMBL/GenBank/DDBJ whole genome shotgun (WGS) entry which is preliminary data.</text>
</comment>
<dbReference type="NCBIfam" id="TIGR00896">
    <property type="entry name" value="CynX"/>
    <property type="match status" value="1"/>
</dbReference>